<accession>A0ABZ1CQF4</accession>
<feature type="domain" description="Aconitase/3-isopropylmalate dehydratase large subunit alpha/beta/alpha" evidence="14">
    <location>
        <begin position="69"/>
        <end position="608"/>
    </location>
</feature>
<evidence type="ECO:0000313" key="17">
    <source>
        <dbReference type="Proteomes" id="UP001334732"/>
    </source>
</evidence>
<dbReference type="InterPro" id="IPR018136">
    <property type="entry name" value="Aconitase_4Fe-4S_BS"/>
</dbReference>
<dbReference type="Pfam" id="PF00330">
    <property type="entry name" value="Aconitase"/>
    <property type="match status" value="1"/>
</dbReference>
<dbReference type="InterPro" id="IPR015928">
    <property type="entry name" value="Aconitase/3IPM_dehydase_swvl"/>
</dbReference>
<evidence type="ECO:0000313" key="16">
    <source>
        <dbReference type="EMBL" id="WRS40158.1"/>
    </source>
</evidence>
<dbReference type="NCBIfam" id="NF009520">
    <property type="entry name" value="PRK12881.1"/>
    <property type="match status" value="1"/>
</dbReference>
<evidence type="ECO:0000256" key="8">
    <source>
        <dbReference type="ARBA" id="ARBA00023004"/>
    </source>
</evidence>
<feature type="domain" description="Aconitase A/isopropylmalate dehydratase small subunit swivel" evidence="15">
    <location>
        <begin position="735"/>
        <end position="860"/>
    </location>
</feature>
<keyword evidence="7" id="KW-0479">Metal-binding</keyword>
<dbReference type="RefSeq" id="WP_324780688.1">
    <property type="nucleotide sequence ID" value="NZ_CP141769.1"/>
</dbReference>
<dbReference type="CDD" id="cd01580">
    <property type="entry name" value="AcnA_IRP_Swivel"/>
    <property type="match status" value="1"/>
</dbReference>
<dbReference type="PRINTS" id="PR00415">
    <property type="entry name" value="ACONITASE"/>
</dbReference>
<keyword evidence="9" id="KW-0411">Iron-sulfur</keyword>
<dbReference type="Gene3D" id="6.10.190.10">
    <property type="match status" value="1"/>
</dbReference>
<dbReference type="InterPro" id="IPR001030">
    <property type="entry name" value="Acoase/IPM_deHydtase_lsu_aba"/>
</dbReference>
<dbReference type="Gene3D" id="3.30.499.10">
    <property type="entry name" value="Aconitase, domain 3"/>
    <property type="match status" value="2"/>
</dbReference>
<evidence type="ECO:0000256" key="13">
    <source>
        <dbReference type="SAM" id="MobiDB-lite"/>
    </source>
</evidence>
<keyword evidence="17" id="KW-1185">Reference proteome</keyword>
<dbReference type="Pfam" id="PF00694">
    <property type="entry name" value="Aconitase_C"/>
    <property type="match status" value="1"/>
</dbReference>
<evidence type="ECO:0000259" key="15">
    <source>
        <dbReference type="Pfam" id="PF00694"/>
    </source>
</evidence>
<dbReference type="InterPro" id="IPR044137">
    <property type="entry name" value="AcnA_IRP_Swivel"/>
</dbReference>
<dbReference type="PANTHER" id="PTHR11670">
    <property type="entry name" value="ACONITASE/IRON-RESPONSIVE ELEMENT FAMILY MEMBER"/>
    <property type="match status" value="1"/>
</dbReference>
<dbReference type="PROSITE" id="PS01244">
    <property type="entry name" value="ACONITASE_2"/>
    <property type="match status" value="1"/>
</dbReference>
<dbReference type="Gene3D" id="3.20.19.10">
    <property type="entry name" value="Aconitase, domain 4"/>
    <property type="match status" value="1"/>
</dbReference>
<feature type="region of interest" description="Disordered" evidence="13">
    <location>
        <begin position="427"/>
        <end position="452"/>
    </location>
</feature>
<evidence type="ECO:0000256" key="1">
    <source>
        <dbReference type="ARBA" id="ARBA00001966"/>
    </source>
</evidence>
<gene>
    <name evidence="16" type="ORF">VA613_04625</name>
</gene>
<evidence type="ECO:0000256" key="6">
    <source>
        <dbReference type="ARBA" id="ARBA00022485"/>
    </source>
</evidence>
<dbReference type="InterPro" id="IPR036008">
    <property type="entry name" value="Aconitase_4Fe-4S_dom"/>
</dbReference>
<keyword evidence="16" id="KW-0456">Lyase</keyword>
<dbReference type="InterPro" id="IPR015931">
    <property type="entry name" value="Acnase/IPM_dHydase_lsu_aba_1/3"/>
</dbReference>
<dbReference type="Proteomes" id="UP001334732">
    <property type="component" value="Chromosome"/>
</dbReference>
<evidence type="ECO:0000256" key="5">
    <source>
        <dbReference type="ARBA" id="ARBA00019378"/>
    </source>
</evidence>
<organism evidence="16 17">
    <name type="scientific">Thiobacillus sedimenti</name>
    <dbReference type="NCBI Taxonomy" id="3110231"/>
    <lineage>
        <taxon>Bacteria</taxon>
        <taxon>Pseudomonadati</taxon>
        <taxon>Pseudomonadota</taxon>
        <taxon>Betaproteobacteria</taxon>
        <taxon>Nitrosomonadales</taxon>
        <taxon>Thiobacillaceae</taxon>
        <taxon>Thiobacillus</taxon>
    </lineage>
</organism>
<evidence type="ECO:0000256" key="11">
    <source>
        <dbReference type="ARBA" id="ARBA00031081"/>
    </source>
</evidence>
<dbReference type="InterPro" id="IPR000573">
    <property type="entry name" value="AconitaseA/IPMdHydase_ssu_swvl"/>
</dbReference>
<evidence type="ECO:0000259" key="14">
    <source>
        <dbReference type="Pfam" id="PF00330"/>
    </source>
</evidence>
<reference evidence="16 17" key="1">
    <citation type="submission" date="2023-12" db="EMBL/GenBank/DDBJ databases">
        <title>Thiobacillus sedimentum sp. nov., a chemolithoautotrophic sulfur-oxidizing bacterium isolated from freshwater sediment.</title>
        <authorList>
            <person name="Luo J."/>
            <person name="Dai C."/>
        </authorList>
    </citation>
    <scope>NUCLEOTIDE SEQUENCE [LARGE SCALE GENOMIC DNA]</scope>
    <source>
        <strain evidence="16 17">SCUT-2</strain>
    </source>
</reference>
<keyword evidence="6" id="KW-0004">4Fe-4S</keyword>
<dbReference type="EMBL" id="CP141769">
    <property type="protein sequence ID" value="WRS40158.1"/>
    <property type="molecule type" value="Genomic_DNA"/>
</dbReference>
<dbReference type="SUPFAM" id="SSF53732">
    <property type="entry name" value="Aconitase iron-sulfur domain"/>
    <property type="match status" value="1"/>
</dbReference>
<dbReference type="SUPFAM" id="SSF52016">
    <property type="entry name" value="LeuD/IlvD-like"/>
    <property type="match status" value="1"/>
</dbReference>
<dbReference type="PROSITE" id="PS00450">
    <property type="entry name" value="ACONITASE_1"/>
    <property type="match status" value="1"/>
</dbReference>
<evidence type="ECO:0000256" key="2">
    <source>
        <dbReference type="ARBA" id="ARBA00004717"/>
    </source>
</evidence>
<evidence type="ECO:0000256" key="9">
    <source>
        <dbReference type="ARBA" id="ARBA00023014"/>
    </source>
</evidence>
<name>A0ABZ1CQF4_9PROT</name>
<evidence type="ECO:0000256" key="3">
    <source>
        <dbReference type="ARBA" id="ARBA00007185"/>
    </source>
</evidence>
<protein>
    <recommendedName>
        <fullName evidence="5">Aconitate hydratase A</fullName>
        <ecNumber evidence="4">4.2.1.3</ecNumber>
    </recommendedName>
    <alternativeName>
        <fullName evidence="12">Iron-responsive protein-like</fullName>
    </alternativeName>
    <alternativeName>
        <fullName evidence="11">RNA-binding protein</fullName>
    </alternativeName>
</protein>
<comment type="similarity">
    <text evidence="3">Belongs to the aconitase/IPM isomerase family.</text>
</comment>
<dbReference type="EC" id="4.2.1.3" evidence="4"/>
<proteinExistence type="inferred from homology"/>
<evidence type="ECO:0000256" key="4">
    <source>
        <dbReference type="ARBA" id="ARBA00012926"/>
    </source>
</evidence>
<keyword evidence="8" id="KW-0408">Iron</keyword>
<comment type="pathway">
    <text evidence="2">Carbohydrate metabolism; tricarboxylic acid cycle; isocitrate from oxaloacetate: step 2/2.</text>
</comment>
<comment type="cofactor">
    <cofactor evidence="1">
        <name>[4Fe-4S] cluster</name>
        <dbReference type="ChEBI" id="CHEBI:49883"/>
    </cofactor>
</comment>
<comment type="catalytic activity">
    <reaction evidence="10">
        <text>citrate = D-threo-isocitrate</text>
        <dbReference type="Rhea" id="RHEA:10336"/>
        <dbReference type="ChEBI" id="CHEBI:15562"/>
        <dbReference type="ChEBI" id="CHEBI:16947"/>
        <dbReference type="EC" id="4.2.1.3"/>
    </reaction>
</comment>
<evidence type="ECO:0000256" key="7">
    <source>
        <dbReference type="ARBA" id="ARBA00022723"/>
    </source>
</evidence>
<sequence>MTDAFNTTDSFSTASGTHRFASLKKLEAALGASVARLPVSIRVVLESVLRNCDGVKVTEAHVKQLAGWKPNAERTEEIPFTVARVILQDFTGVPLLADLAAMRSAAQKAGRDPKKIEPLVPVDMVVDHSIQVDAYGNQGALDLNMKIEFERNRERYQFLKWGMQAFDTFKVVPPGVGIVHQVNMEYLARGVMEKDGVAYPDTLVGTDSHTTMINGLGIVAWGVGGIEAEAAMLGQPVYFLTPDVVGVNLKGHAKPGVTATDVVLTITEMLRRAKVVGKFVEFFGEGAAAMSVTDRATIANMAPEYGATMGFFPVDEATCQYFAATGRSQAQVDTIRAYYQAQNLFGIPKAGDIDYSQVLELDLATVEPSVAGPKRPQDRIELKVLKSAFAGLMDKAVADGGYGKAGELGQRHALPAASHEVMDIAGGGSQDEAAPVPASEEEMLDSHPSPDHVAASPSTVFGNGKGSLGHGDVVIAAITSCTNTSNPGVMLAAGLLAKKAAAAGLKPPAHVKTSLGPGSRAVTEYLKKAGLMDALEQVGFSVVGYGCTTCIGNSGPLKPEIEKTIADKDLVVASVLSGNRNFEARVHQAVKANFLMSPPLVVAFALAGRVDIDFEKEALGTGKDGKPVYLKDLWPSNEDIAAVMNTATDAAAYRKIYADVGADNPLWDAVPAPAGAVYQWDTSSTYIQEPPFFAGSKAASASIKGARALAIFGDSVTTDHISPAGGIKPTSPAGLYLTEHRVAKADFNSYGARRGNHEVMMRGTFANVRIKNLMIPGSEGGITLKGGAQQPIYDAAMAYQAEGMPLMIFAGEEYGTGSSRDWAAKGTNLLGVKAVVAKSFERIHRANLAGMGVLPCQFKDGVDAATLKLDGSETFDLEGIEHGITPQQDVTLVIHRADGRTERVAVKLRIDTPIEVEYYNKGGILPFVLEQLLG</sequence>
<evidence type="ECO:0000256" key="12">
    <source>
        <dbReference type="ARBA" id="ARBA00031977"/>
    </source>
</evidence>
<evidence type="ECO:0000256" key="10">
    <source>
        <dbReference type="ARBA" id="ARBA00023501"/>
    </source>
</evidence>
<dbReference type="NCBIfam" id="NF006757">
    <property type="entry name" value="PRK09277.1"/>
    <property type="match status" value="1"/>
</dbReference>
<dbReference type="InterPro" id="IPR006249">
    <property type="entry name" value="Aconitase/IRP2"/>
</dbReference>
<dbReference type="GO" id="GO:0003994">
    <property type="term" value="F:aconitate hydratase activity"/>
    <property type="evidence" value="ECO:0007669"/>
    <property type="project" value="UniProtKB-EC"/>
</dbReference>